<feature type="compositionally biased region" description="Acidic residues" evidence="3">
    <location>
        <begin position="601"/>
        <end position="615"/>
    </location>
</feature>
<evidence type="ECO:0000256" key="1">
    <source>
        <dbReference type="ARBA" id="ARBA00022737"/>
    </source>
</evidence>
<feature type="compositionally biased region" description="Basic residues" evidence="3">
    <location>
        <begin position="72"/>
        <end position="85"/>
    </location>
</feature>
<dbReference type="PROSITE" id="PS51371">
    <property type="entry name" value="CBS"/>
    <property type="match status" value="4"/>
</dbReference>
<feature type="region of interest" description="Disordered" evidence="3">
    <location>
        <begin position="415"/>
        <end position="456"/>
    </location>
</feature>
<dbReference type="InterPro" id="IPR000644">
    <property type="entry name" value="CBS_dom"/>
</dbReference>
<accession>A0A8J5TX69</accession>
<dbReference type="GO" id="GO:0003735">
    <property type="term" value="F:structural constituent of ribosome"/>
    <property type="evidence" value="ECO:0007669"/>
    <property type="project" value="InterPro"/>
</dbReference>
<dbReference type="PANTHER" id="PTHR48108:SF26">
    <property type="entry name" value="CBS DOMAIN-CONTAINING PROTEIN DDB_G0289609"/>
    <property type="match status" value="1"/>
</dbReference>
<feature type="domain" description="CBS" evidence="4">
    <location>
        <begin position="94"/>
        <end position="153"/>
    </location>
</feature>
<evidence type="ECO:0000256" key="2">
    <source>
        <dbReference type="PROSITE-ProRule" id="PRU00703"/>
    </source>
</evidence>
<keyword evidence="2" id="KW-0129">CBS domain</keyword>
<feature type="compositionally biased region" description="Low complexity" evidence="3">
    <location>
        <begin position="1118"/>
        <end position="1147"/>
    </location>
</feature>
<protein>
    <submittedName>
        <fullName evidence="5">Meiotically up-regulated gene 70 protein</fullName>
    </submittedName>
</protein>
<dbReference type="PROSITE" id="PS00962">
    <property type="entry name" value="RIBOSOMAL_S2_1"/>
    <property type="match status" value="1"/>
</dbReference>
<feature type="region of interest" description="Disordered" evidence="3">
    <location>
        <begin position="1"/>
        <end position="91"/>
    </location>
</feature>
<proteinExistence type="inferred from homology"/>
<feature type="compositionally biased region" description="Polar residues" evidence="3">
    <location>
        <begin position="42"/>
        <end position="53"/>
    </location>
</feature>
<dbReference type="CDD" id="cd17782">
    <property type="entry name" value="CBS_pair_MUG70_2"/>
    <property type="match status" value="1"/>
</dbReference>
<feature type="domain" description="CBS" evidence="4">
    <location>
        <begin position="330"/>
        <end position="387"/>
    </location>
</feature>
<feature type="compositionally biased region" description="Basic and acidic residues" evidence="3">
    <location>
        <begin position="56"/>
        <end position="71"/>
    </location>
</feature>
<dbReference type="EMBL" id="JAELUQ010000003">
    <property type="protein sequence ID" value="KAG7417289.1"/>
    <property type="molecule type" value="Genomic_DNA"/>
</dbReference>
<dbReference type="InterPro" id="IPR001865">
    <property type="entry name" value="Ribosomal_uS2"/>
</dbReference>
<dbReference type="InterPro" id="IPR018130">
    <property type="entry name" value="Ribosomal_uS2_CS"/>
</dbReference>
<dbReference type="InterPro" id="IPR051462">
    <property type="entry name" value="CBS_domain-containing"/>
</dbReference>
<reference evidence="5" key="1">
    <citation type="submission" date="2021-04" db="EMBL/GenBank/DDBJ databases">
        <title>First draft genome resource for Brassicaceae pathogens Fusarium oxysporum f. sp. raphani and Fusarium oxysporum f. sp. rapae.</title>
        <authorList>
            <person name="Asai S."/>
        </authorList>
    </citation>
    <scope>NUCLEOTIDE SEQUENCE</scope>
    <source>
        <strain evidence="5">Tf1208</strain>
    </source>
</reference>
<dbReference type="NCBIfam" id="TIGR01011">
    <property type="entry name" value="rpsB_bact"/>
    <property type="match status" value="1"/>
</dbReference>
<dbReference type="SMART" id="SM00666">
    <property type="entry name" value="PB1"/>
    <property type="match status" value="1"/>
</dbReference>
<name>A0A8J5TX69_FUSOX</name>
<dbReference type="InterPro" id="IPR000270">
    <property type="entry name" value="PB1_dom"/>
</dbReference>
<evidence type="ECO:0000313" key="5">
    <source>
        <dbReference type="EMBL" id="KAG7417289.1"/>
    </source>
</evidence>
<dbReference type="CDD" id="cd17781">
    <property type="entry name" value="CBS_pair_MUG70_1"/>
    <property type="match status" value="1"/>
</dbReference>
<dbReference type="PANTHER" id="PTHR48108">
    <property type="entry name" value="CBS DOMAIN-CONTAINING PROTEIN CBSX2, CHLOROPLASTIC"/>
    <property type="match status" value="1"/>
</dbReference>
<dbReference type="CDD" id="cd01425">
    <property type="entry name" value="RPS2"/>
    <property type="match status" value="1"/>
</dbReference>
<organism evidence="5 6">
    <name type="scientific">Fusarium oxysporum f. sp. rapae</name>
    <dbReference type="NCBI Taxonomy" id="485398"/>
    <lineage>
        <taxon>Eukaryota</taxon>
        <taxon>Fungi</taxon>
        <taxon>Dikarya</taxon>
        <taxon>Ascomycota</taxon>
        <taxon>Pezizomycotina</taxon>
        <taxon>Sordariomycetes</taxon>
        <taxon>Hypocreomycetidae</taxon>
        <taxon>Hypocreales</taxon>
        <taxon>Nectriaceae</taxon>
        <taxon>Fusarium</taxon>
        <taxon>Fusarium oxysporum species complex</taxon>
    </lineage>
</organism>
<feature type="domain" description="CBS" evidence="4">
    <location>
        <begin position="264"/>
        <end position="321"/>
    </location>
</feature>
<gene>
    <name evidence="5" type="primary">mug70</name>
    <name evidence="5" type="ORF">Forpe1208_v004731</name>
</gene>
<feature type="compositionally biased region" description="Polar residues" evidence="3">
    <location>
        <begin position="21"/>
        <end position="31"/>
    </location>
</feature>
<comment type="caution">
    <text evidence="5">The sequence shown here is derived from an EMBL/GenBank/DDBJ whole genome shotgun (WGS) entry which is preliminary data.</text>
</comment>
<dbReference type="Pfam" id="PF00564">
    <property type="entry name" value="PB1"/>
    <property type="match status" value="1"/>
</dbReference>
<feature type="domain" description="CBS" evidence="4">
    <location>
        <begin position="161"/>
        <end position="217"/>
    </location>
</feature>
<evidence type="ECO:0000259" key="4">
    <source>
        <dbReference type="PROSITE" id="PS51371"/>
    </source>
</evidence>
<dbReference type="HAMAP" id="MF_00291_B">
    <property type="entry name" value="Ribosomal_uS2_B"/>
    <property type="match status" value="1"/>
</dbReference>
<dbReference type="Proteomes" id="UP000694050">
    <property type="component" value="Unassembled WGS sequence"/>
</dbReference>
<dbReference type="AlphaFoldDB" id="A0A8J5TX69"/>
<dbReference type="Pfam" id="PF00571">
    <property type="entry name" value="CBS"/>
    <property type="match status" value="4"/>
</dbReference>
<evidence type="ECO:0000313" key="6">
    <source>
        <dbReference type="Proteomes" id="UP000694050"/>
    </source>
</evidence>
<sequence>MSGNTYRGTPTRNQGRGAVPFTNSPSGSSSIPRPVLEPSPPTETGSAVSASRQKQSKRDEAIRKKLENDLSKKKHLTSRARHSRKAPPGTVLALKPSQALQIKPGTTVSEAAQLMAAKREDCVLVTDDDDRIAGIFTAKDLAFRVVGAGAKASAITIAEIMTKNPLCARTDTSATDALDLMVRKGFRHLPVMDENQDISGVLDITKCFYDAMEKLERAYSSSRKLYDALEGVQSELGSTQPQQIIQYVEALRSKMSGPTLETVLNGVPPTTVSVRTSVKEAAQLMKENRTTAVLVQDQGAITGIFTSKDVVLRVIAPGLDPANCSVVRVMTPHPDFAPMDMTLQAALRKMHDGHYLNLPVMNDGGEIVGMVDVLKLTYATLDQINAMSNTNDEGPAWNKFWLSLDAETESMMSGEGSAAQHTNLGSRLTSPDMHRGINDSLAPGDSASHVGMESPPRSVLPDVLEHQLPEELPFPFKFKAPSGRVHRLKVTATEGIEVFVNAVASKLGAEADSIGGVPPVSDGKIVGPGFAMSFLDDEGDSISITADHDLLEAVILARQARHDKVDLFVHDPEKPPVSGAPATPSVSTGAGLRERRKWWPEEEDDDSEDEDDEDEPVRRRKGRAAHTHAQGPEQLIAGVPNELILPGAIVTLAVTIIGVFTIARLTSRRTTTTITEQPQAVAMILRNAPVRHCRHTLASPISRSLARQMSTQVTTKTEITSEEWKTTQAAVAPPKIVSAARKKQRIVQDGILSLRTNSAHEHRGAAWTTPHSNSNSAVPATPAQQYKEWQRIQANTRSLGSKLEKRYVPTELVNNPPGPEDITLEMLMASQTHIGHKTSLWNPANSRYIYGVRQGVHIISLETTAAHLRRAARVVEEVAYKAGLILFVGNRKGQMEIVTQAAEMAGACHLFTKWTPGAITNRDVILKMAGTKVVDHKDQELPGFESYRGSARPLMPDLVVCLNPLENYTLLYECGLKSIPTIGVIDTNVDPSWVTYTIPANDDSLRAMAVVGGVLGRAGQRGQQRRMVDAKKKNMATWENSPDIVQHMNREKKAALAERKNVMGQMQHNLEGFNEEEQKILREGLYGDELEVTESEMVDMMGEAALGAAKEVAAEALSALPEEPTSSVPESPVQAAASEVVAEQTSSPEVVVEAQAKSTTSSPEQPIASEAATSPPEQPATPEVVTNVQSEIKPAESAQDSRLASIEDQLSGLKNAAEAIEADIKSSKQ</sequence>
<dbReference type="GO" id="GO:0015935">
    <property type="term" value="C:small ribosomal subunit"/>
    <property type="evidence" value="ECO:0007669"/>
    <property type="project" value="InterPro"/>
</dbReference>
<feature type="compositionally biased region" description="Polar residues" evidence="3">
    <location>
        <begin position="1"/>
        <end position="14"/>
    </location>
</feature>
<dbReference type="InterPro" id="IPR005706">
    <property type="entry name" value="Ribosomal_uS2_bac/mit/plastid"/>
</dbReference>
<feature type="region of interest" description="Disordered" evidence="3">
    <location>
        <begin position="1118"/>
        <end position="1203"/>
    </location>
</feature>
<feature type="region of interest" description="Disordered" evidence="3">
    <location>
        <begin position="569"/>
        <end position="633"/>
    </location>
</feature>
<dbReference type="Pfam" id="PF00318">
    <property type="entry name" value="Ribosomal_S2"/>
    <property type="match status" value="1"/>
</dbReference>
<feature type="compositionally biased region" description="Polar residues" evidence="3">
    <location>
        <begin position="419"/>
        <end position="429"/>
    </location>
</feature>
<dbReference type="GO" id="GO:0006412">
    <property type="term" value="P:translation"/>
    <property type="evidence" value="ECO:0007669"/>
    <property type="project" value="InterPro"/>
</dbReference>
<keyword evidence="1" id="KW-0677">Repeat</keyword>
<dbReference type="SMART" id="SM00116">
    <property type="entry name" value="CBS"/>
    <property type="match status" value="4"/>
</dbReference>
<evidence type="ECO:0000256" key="3">
    <source>
        <dbReference type="SAM" id="MobiDB-lite"/>
    </source>
</evidence>